<name>A0A2A2H6M0_METBR</name>
<proteinExistence type="predicted"/>
<organism evidence="1 2">
    <name type="scientific">Methanobacterium bryantii</name>
    <dbReference type="NCBI Taxonomy" id="2161"/>
    <lineage>
        <taxon>Archaea</taxon>
        <taxon>Methanobacteriati</taxon>
        <taxon>Methanobacteriota</taxon>
        <taxon>Methanomada group</taxon>
        <taxon>Methanobacteria</taxon>
        <taxon>Methanobacteriales</taxon>
        <taxon>Methanobacteriaceae</taxon>
        <taxon>Methanobacterium</taxon>
    </lineage>
</organism>
<dbReference type="Proteomes" id="UP000217784">
    <property type="component" value="Unassembled WGS sequence"/>
</dbReference>
<sequence>MGISIIYRKRKSSKKTDERLSSLRREFNYVKEESFNEIEDDWLENRLNADDPDLEDLINVNKK</sequence>
<evidence type="ECO:0000313" key="1">
    <source>
        <dbReference type="EMBL" id="PAV04954.1"/>
    </source>
</evidence>
<dbReference type="EMBL" id="LMVM01000012">
    <property type="protein sequence ID" value="PAV04954.1"/>
    <property type="molecule type" value="Genomic_DNA"/>
</dbReference>
<dbReference type="AlphaFoldDB" id="A0A2A2H6M0"/>
<evidence type="ECO:0000313" key="2">
    <source>
        <dbReference type="Proteomes" id="UP000217784"/>
    </source>
</evidence>
<reference evidence="1 2" key="1">
    <citation type="journal article" date="2017" name="BMC Genomics">
        <title>Genomic analysis of methanogenic archaea reveals a shift towards energy conservation.</title>
        <authorList>
            <person name="Gilmore S.P."/>
            <person name="Henske J.K."/>
            <person name="Sexton J.A."/>
            <person name="Solomon K.V."/>
            <person name="Seppala S."/>
            <person name="Yoo J.I."/>
            <person name="Huyett L.M."/>
            <person name="Pressman A."/>
            <person name="Cogan J.Z."/>
            <person name="Kivenson V."/>
            <person name="Peng X."/>
            <person name="Tan Y."/>
            <person name="Valentine D.L."/>
            <person name="O'Malley M.A."/>
        </authorList>
    </citation>
    <scope>NUCLEOTIDE SEQUENCE [LARGE SCALE GENOMIC DNA]</scope>
    <source>
        <strain evidence="1 2">M.o.H.</strain>
    </source>
</reference>
<protein>
    <submittedName>
        <fullName evidence="1">Uncharacterized protein</fullName>
    </submittedName>
</protein>
<accession>A0A2A2H6M0</accession>
<dbReference type="RefSeq" id="WP_069584310.1">
    <property type="nucleotide sequence ID" value="NZ_LMVM01000012.1"/>
</dbReference>
<keyword evidence="2" id="KW-1185">Reference proteome</keyword>
<comment type="caution">
    <text evidence="1">The sequence shown here is derived from an EMBL/GenBank/DDBJ whole genome shotgun (WGS) entry which is preliminary data.</text>
</comment>
<gene>
    <name evidence="1" type="ORF">ASJ80_11660</name>
</gene>